<evidence type="ECO:0000313" key="3">
    <source>
        <dbReference type="EMBL" id="REG28648.1"/>
    </source>
</evidence>
<dbReference type="KEGG" id="age:AA314_04053"/>
<reference evidence="3 5" key="2">
    <citation type="submission" date="2018-08" db="EMBL/GenBank/DDBJ databases">
        <title>Genomic Encyclopedia of Archaeal and Bacterial Type Strains, Phase II (KMG-II): from individual species to whole genera.</title>
        <authorList>
            <person name="Goeker M."/>
        </authorList>
    </citation>
    <scope>NUCLEOTIDE SEQUENCE [LARGE SCALE GENOMIC DNA]</scope>
    <source>
        <strain evidence="3 5">DSM 2261</strain>
    </source>
</reference>
<dbReference type="Proteomes" id="UP000256345">
    <property type="component" value="Unassembled WGS sequence"/>
</dbReference>
<evidence type="ECO:0000256" key="1">
    <source>
        <dbReference type="SAM" id="MobiDB-lite"/>
    </source>
</evidence>
<evidence type="ECO:0000313" key="4">
    <source>
        <dbReference type="Proteomes" id="UP000035579"/>
    </source>
</evidence>
<dbReference type="EMBL" id="CP011509">
    <property type="protein sequence ID" value="AKJ02427.1"/>
    <property type="molecule type" value="Genomic_DNA"/>
</dbReference>
<accession>A0AAC8TE16</accession>
<organism evidence="2 4">
    <name type="scientific">Archangium gephyra</name>
    <dbReference type="NCBI Taxonomy" id="48"/>
    <lineage>
        <taxon>Bacteria</taxon>
        <taxon>Pseudomonadati</taxon>
        <taxon>Myxococcota</taxon>
        <taxon>Myxococcia</taxon>
        <taxon>Myxococcales</taxon>
        <taxon>Cystobacterineae</taxon>
        <taxon>Archangiaceae</taxon>
        <taxon>Archangium</taxon>
    </lineage>
</organism>
<dbReference type="Proteomes" id="UP000035579">
    <property type="component" value="Chromosome"/>
</dbReference>
<name>A0AAC8TE16_9BACT</name>
<proteinExistence type="predicted"/>
<reference evidence="2 4" key="1">
    <citation type="submission" date="2015-05" db="EMBL/GenBank/DDBJ databases">
        <title>Genome assembly of Archangium gephyra DSM 2261.</title>
        <authorList>
            <person name="Sharma G."/>
            <person name="Subramanian S."/>
        </authorList>
    </citation>
    <scope>NUCLEOTIDE SEQUENCE [LARGE SCALE GENOMIC DNA]</scope>
    <source>
        <strain evidence="2 4">DSM 2261</strain>
    </source>
</reference>
<feature type="region of interest" description="Disordered" evidence="1">
    <location>
        <begin position="88"/>
        <end position="128"/>
    </location>
</feature>
<keyword evidence="5" id="KW-1185">Reference proteome</keyword>
<sequence length="128" mass="13658">METDRKAAKAVSDAIISVIKAEDPGVRVTSTFRVGSRAHQRGAVDIAGTDADRAKALSKKLGKGYLTIVESVNVAKKTQTNTYYCDGKLWRAGGKPNPDKDVPMTAFGSSGDPSHTHIQRQPAEATCN</sequence>
<evidence type="ECO:0000313" key="2">
    <source>
        <dbReference type="EMBL" id="AKJ02427.1"/>
    </source>
</evidence>
<evidence type="ECO:0000313" key="5">
    <source>
        <dbReference type="Proteomes" id="UP000256345"/>
    </source>
</evidence>
<dbReference type="AlphaFoldDB" id="A0AAC8TE16"/>
<dbReference type="EMBL" id="QUMU01000008">
    <property type="protein sequence ID" value="REG28648.1"/>
    <property type="molecule type" value="Genomic_DNA"/>
</dbReference>
<gene>
    <name evidence="2" type="ORF">AA314_04053</name>
    <name evidence="3" type="ORF">ATI61_108186</name>
</gene>
<protein>
    <submittedName>
        <fullName evidence="2">Uncharacterized protein</fullName>
    </submittedName>
</protein>